<dbReference type="EMBL" id="CP151263">
    <property type="protein sequence ID" value="WZH46018.1"/>
    <property type="molecule type" value="Genomic_DNA"/>
</dbReference>
<evidence type="ECO:0000313" key="1">
    <source>
        <dbReference type="EMBL" id="WZH46018.1"/>
    </source>
</evidence>
<reference evidence="1 2" key="1">
    <citation type="submission" date="2024-04" db="EMBL/GenBank/DDBJ databases">
        <title>Complete genome sequence of Fusarium acuminatum.</title>
        <authorList>
            <person name="Lan B."/>
        </authorList>
    </citation>
    <scope>NUCLEOTIDE SEQUENCE [LARGE SCALE GENOMIC DNA]</scope>
    <source>
        <strain evidence="1">1A</strain>
    </source>
</reference>
<keyword evidence="2" id="KW-1185">Reference proteome</keyword>
<protein>
    <recommendedName>
        <fullName evidence="3">F-box domain-containing protein</fullName>
    </recommendedName>
</protein>
<name>A0ABZ2WZ83_9HYPO</name>
<sequence length="445" mass="50268">MQDPSEPTALEEQSNIPKKITKVVDTKENQLALEKMPIEVISHMLSFLPNTASIRAAMLSCSKLYNAYKNSQAYIASCILFNTMDESVYREVITTFNLKKKAWVGAKAGVKAVYRVYSTEERDAIHSQYLTFDQVKEMWRLHKSIDYFAHRIPTSLMRSHPVVKTKAFNTFIEHDIVLGAQLPYYISHPMCPGSMSLVAQGIPFLYDFMTAGSRSLRLKLMDAIKPPIDWNPRLPTRPPFPGTDEQLSCVIHDKEGEPGKWANMAVPDFIIRTPFIKDPDRGPESAWAALSHYSLFLSPQDPNTVNDFVPPQALTWGYVFWDLEMLEKAGFNGIKEEDRLVNEFVVPEDHPINLPWQPLAKYQTNEASNSLLLSCQCKNTMMDHGATGYFDYERFKADEGVEATLESDVDVPTQILLGAIGGVPTPEEMAELLLEFNLIGPNAQH</sequence>
<evidence type="ECO:0008006" key="3">
    <source>
        <dbReference type="Google" id="ProtNLM"/>
    </source>
</evidence>
<accession>A0ABZ2WZ83</accession>
<gene>
    <name evidence="1" type="ORF">QYS62_007087</name>
</gene>
<organism evidence="1 2">
    <name type="scientific">Fusarium acuminatum</name>
    <dbReference type="NCBI Taxonomy" id="5515"/>
    <lineage>
        <taxon>Eukaryota</taxon>
        <taxon>Fungi</taxon>
        <taxon>Dikarya</taxon>
        <taxon>Ascomycota</taxon>
        <taxon>Pezizomycotina</taxon>
        <taxon>Sordariomycetes</taxon>
        <taxon>Hypocreomycetidae</taxon>
        <taxon>Hypocreales</taxon>
        <taxon>Nectriaceae</taxon>
        <taxon>Fusarium</taxon>
        <taxon>Fusarium tricinctum species complex</taxon>
    </lineage>
</organism>
<evidence type="ECO:0000313" key="2">
    <source>
        <dbReference type="Proteomes" id="UP001489902"/>
    </source>
</evidence>
<dbReference type="Proteomes" id="UP001489902">
    <property type="component" value="Chromosome 4"/>
</dbReference>
<proteinExistence type="predicted"/>